<dbReference type="InterPro" id="IPR001638">
    <property type="entry name" value="Solute-binding_3/MltF_N"/>
</dbReference>
<dbReference type="RefSeq" id="WP_086745902.1">
    <property type="nucleotide sequence ID" value="NZ_MWPV01000008.1"/>
</dbReference>
<feature type="chain" id="PRO_5012986990" description="Solute-binding protein family 3/N-terminal domain-containing protein" evidence="2">
    <location>
        <begin position="26"/>
        <end position="262"/>
    </location>
</feature>
<evidence type="ECO:0000256" key="2">
    <source>
        <dbReference type="SAM" id="SignalP"/>
    </source>
</evidence>
<feature type="signal peptide" evidence="2">
    <location>
        <begin position="1"/>
        <end position="25"/>
    </location>
</feature>
<sequence>MHKVIKQMRILAAFFTLMLCFNALADKIKVVAEHLPPYQIANSTRLDGFAIDVTQALFSTQPQQPDIEIMPWARAYLTALHNKNTLILSIARMQSRETLFHWIGTLNTETLYVWSLASNTELTPYSLMQLKTAHIAVSQNSYVDQFLTQQLFTNLERLATPEQYIGMLFKSRVDYIISTEATLKKQLEQLNLDFKQLKKVLALTELQENLSIAINLNSNPELIRQFQTEFKQLEENGVLQQLRHKWQIDVDMSKKETSLNIM</sequence>
<feature type="coiled-coil region" evidence="1">
    <location>
        <begin position="180"/>
        <end position="207"/>
    </location>
</feature>
<evidence type="ECO:0000259" key="3">
    <source>
        <dbReference type="Pfam" id="PF00497"/>
    </source>
</evidence>
<feature type="domain" description="Solute-binding protein family 3/N-terminal" evidence="3">
    <location>
        <begin position="31"/>
        <end position="246"/>
    </location>
</feature>
<gene>
    <name evidence="4" type="ORF">B1199_19970</name>
</gene>
<name>A0A244CL06_PSEDV</name>
<dbReference type="PANTHER" id="PTHR38834">
    <property type="entry name" value="PERIPLASMIC SUBSTRATE BINDING PROTEIN FAMILY 3"/>
    <property type="match status" value="1"/>
</dbReference>
<dbReference type="Pfam" id="PF00497">
    <property type="entry name" value="SBP_bac_3"/>
    <property type="match status" value="1"/>
</dbReference>
<dbReference type="OrthoDB" id="8587856at2"/>
<keyword evidence="5" id="KW-1185">Reference proteome</keyword>
<dbReference type="PANTHER" id="PTHR38834:SF3">
    <property type="entry name" value="SOLUTE-BINDING PROTEIN FAMILY 3_N-TERMINAL DOMAIN-CONTAINING PROTEIN"/>
    <property type="match status" value="1"/>
</dbReference>
<keyword evidence="2" id="KW-0732">Signal</keyword>
<organism evidence="4 5">
    <name type="scientific">Pseudoalteromonas ulvae</name>
    <dbReference type="NCBI Taxonomy" id="107327"/>
    <lineage>
        <taxon>Bacteria</taxon>
        <taxon>Pseudomonadati</taxon>
        <taxon>Pseudomonadota</taxon>
        <taxon>Gammaproteobacteria</taxon>
        <taxon>Alteromonadales</taxon>
        <taxon>Pseudoalteromonadaceae</taxon>
        <taxon>Pseudoalteromonas</taxon>
    </lineage>
</organism>
<dbReference type="Proteomes" id="UP000194841">
    <property type="component" value="Unassembled WGS sequence"/>
</dbReference>
<keyword evidence="1" id="KW-0175">Coiled coil</keyword>
<evidence type="ECO:0000313" key="5">
    <source>
        <dbReference type="Proteomes" id="UP000194841"/>
    </source>
</evidence>
<dbReference type="Gene3D" id="3.40.190.10">
    <property type="entry name" value="Periplasmic binding protein-like II"/>
    <property type="match status" value="2"/>
</dbReference>
<comment type="caution">
    <text evidence="4">The sequence shown here is derived from an EMBL/GenBank/DDBJ whole genome shotgun (WGS) entry which is preliminary data.</text>
</comment>
<dbReference type="SUPFAM" id="SSF53850">
    <property type="entry name" value="Periplasmic binding protein-like II"/>
    <property type="match status" value="1"/>
</dbReference>
<reference evidence="4 5" key="1">
    <citation type="submission" date="2017-02" db="EMBL/GenBank/DDBJ databases">
        <title>Pseudoalteromonas ulvae TC14 Genome.</title>
        <authorList>
            <person name="Molmeret M."/>
        </authorList>
    </citation>
    <scope>NUCLEOTIDE SEQUENCE [LARGE SCALE GENOMIC DNA]</scope>
    <source>
        <strain evidence="4">TC14</strain>
    </source>
</reference>
<evidence type="ECO:0000313" key="4">
    <source>
        <dbReference type="EMBL" id="OUL55982.1"/>
    </source>
</evidence>
<dbReference type="AlphaFoldDB" id="A0A244CL06"/>
<proteinExistence type="predicted"/>
<evidence type="ECO:0000256" key="1">
    <source>
        <dbReference type="SAM" id="Coils"/>
    </source>
</evidence>
<accession>A0A244CL06</accession>
<dbReference type="EMBL" id="MWPV01000008">
    <property type="protein sequence ID" value="OUL55982.1"/>
    <property type="molecule type" value="Genomic_DNA"/>
</dbReference>
<protein>
    <recommendedName>
        <fullName evidence="3">Solute-binding protein family 3/N-terminal domain-containing protein</fullName>
    </recommendedName>
</protein>